<feature type="transmembrane region" description="Helical" evidence="10">
    <location>
        <begin position="682"/>
        <end position="709"/>
    </location>
</feature>
<dbReference type="InterPro" id="IPR004835">
    <property type="entry name" value="Chitin_synth"/>
</dbReference>
<dbReference type="GO" id="GO:0030428">
    <property type="term" value="C:cell septum"/>
    <property type="evidence" value="ECO:0007669"/>
    <property type="project" value="TreeGrafter"/>
</dbReference>
<dbReference type="Gene3D" id="3.10.120.10">
    <property type="entry name" value="Cytochrome b5-like heme/steroid binding domain"/>
    <property type="match status" value="1"/>
</dbReference>
<evidence type="ECO:0000256" key="8">
    <source>
        <dbReference type="ARBA" id="ARBA00023136"/>
    </source>
</evidence>
<feature type="domain" description="DEK-C" evidence="12">
    <location>
        <begin position="950"/>
        <end position="1005"/>
    </location>
</feature>
<dbReference type="Pfam" id="PF03142">
    <property type="entry name" value="Chitin_synth_2"/>
    <property type="match status" value="1"/>
</dbReference>
<organism evidence="13 14">
    <name type="scientific">Coemansia reversa (strain ATCC 12441 / NRRL 1564)</name>
    <dbReference type="NCBI Taxonomy" id="763665"/>
    <lineage>
        <taxon>Eukaryota</taxon>
        <taxon>Fungi</taxon>
        <taxon>Fungi incertae sedis</taxon>
        <taxon>Zoopagomycota</taxon>
        <taxon>Kickxellomycotina</taxon>
        <taxon>Kickxellomycetes</taxon>
        <taxon>Kickxellales</taxon>
        <taxon>Kickxellaceae</taxon>
        <taxon>Coemansia</taxon>
    </lineage>
</organism>
<evidence type="ECO:0000256" key="5">
    <source>
        <dbReference type="ARBA" id="ARBA00022679"/>
    </source>
</evidence>
<evidence type="ECO:0000259" key="12">
    <source>
        <dbReference type="PROSITE" id="PS51998"/>
    </source>
</evidence>
<accession>A0A2G5B3J6</accession>
<dbReference type="GO" id="GO:0004100">
    <property type="term" value="F:chitin synthase activity"/>
    <property type="evidence" value="ECO:0007669"/>
    <property type="project" value="UniProtKB-EC"/>
</dbReference>
<evidence type="ECO:0000256" key="3">
    <source>
        <dbReference type="ARBA" id="ARBA00022475"/>
    </source>
</evidence>
<evidence type="ECO:0000256" key="2">
    <source>
        <dbReference type="ARBA" id="ARBA00012543"/>
    </source>
</evidence>
<evidence type="ECO:0000256" key="7">
    <source>
        <dbReference type="ARBA" id="ARBA00022989"/>
    </source>
</evidence>
<evidence type="ECO:0000313" key="14">
    <source>
        <dbReference type="Proteomes" id="UP000242474"/>
    </source>
</evidence>
<comment type="subcellular location">
    <subcellularLocation>
        <location evidence="1">Cell membrane</location>
        <topology evidence="1">Multi-pass membrane protein</topology>
    </subcellularLocation>
</comment>
<dbReference type="Pfam" id="PF00173">
    <property type="entry name" value="Cyt-b5"/>
    <property type="match status" value="1"/>
</dbReference>
<dbReference type="InterPro" id="IPR001199">
    <property type="entry name" value="Cyt_B5-like_heme/steroid-bd"/>
</dbReference>
<evidence type="ECO:0000256" key="1">
    <source>
        <dbReference type="ARBA" id="ARBA00004651"/>
    </source>
</evidence>
<evidence type="ECO:0000256" key="10">
    <source>
        <dbReference type="SAM" id="Phobius"/>
    </source>
</evidence>
<dbReference type="OrthoDB" id="370884at2759"/>
<dbReference type="Gene3D" id="3.90.550.10">
    <property type="entry name" value="Spore Coat Polysaccharide Biosynthesis Protein SpsA, Chain A"/>
    <property type="match status" value="1"/>
</dbReference>
<feature type="transmembrane region" description="Helical" evidence="10">
    <location>
        <begin position="294"/>
        <end position="313"/>
    </location>
</feature>
<reference evidence="13 14" key="1">
    <citation type="journal article" date="2015" name="Genome Biol. Evol.">
        <title>Phylogenomic analyses indicate that early fungi evolved digesting cell walls of algal ancestors of land plants.</title>
        <authorList>
            <person name="Chang Y."/>
            <person name="Wang S."/>
            <person name="Sekimoto S."/>
            <person name="Aerts A.L."/>
            <person name="Choi C."/>
            <person name="Clum A."/>
            <person name="LaButti K.M."/>
            <person name="Lindquist E.A."/>
            <person name="Yee Ngan C."/>
            <person name="Ohm R.A."/>
            <person name="Salamov A.A."/>
            <person name="Grigoriev I.V."/>
            <person name="Spatafora J.W."/>
            <person name="Berbee M.L."/>
        </authorList>
    </citation>
    <scope>NUCLEOTIDE SEQUENCE [LARGE SCALE GENOMIC DNA]</scope>
    <source>
        <strain evidence="13 14">NRRL 1564</strain>
    </source>
</reference>
<keyword evidence="7 10" id="KW-1133">Transmembrane helix</keyword>
<feature type="transmembrane region" description="Helical" evidence="10">
    <location>
        <begin position="715"/>
        <end position="736"/>
    </location>
</feature>
<dbReference type="EC" id="2.4.1.16" evidence="2"/>
<dbReference type="SUPFAM" id="SSF55856">
    <property type="entry name" value="Cytochrome b5-like heme/steroid binding domain"/>
    <property type="match status" value="1"/>
</dbReference>
<dbReference type="PANTHER" id="PTHR22914">
    <property type="entry name" value="CHITIN SYNTHASE"/>
    <property type="match status" value="1"/>
</dbReference>
<keyword evidence="9" id="KW-0325">Glycoprotein</keyword>
<dbReference type="AlphaFoldDB" id="A0A2G5B3J6"/>
<dbReference type="Pfam" id="PF08766">
    <property type="entry name" value="DEK_C"/>
    <property type="match status" value="1"/>
</dbReference>
<dbReference type="PROSITE" id="PS50255">
    <property type="entry name" value="CYTOCHROME_B5_2"/>
    <property type="match status" value="1"/>
</dbReference>
<dbReference type="Gene3D" id="1.10.10.60">
    <property type="entry name" value="Homeodomain-like"/>
    <property type="match status" value="1"/>
</dbReference>
<dbReference type="GO" id="GO:0005886">
    <property type="term" value="C:plasma membrane"/>
    <property type="evidence" value="ECO:0007669"/>
    <property type="project" value="UniProtKB-SubCell"/>
</dbReference>
<feature type="transmembrane region" description="Helical" evidence="10">
    <location>
        <begin position="25"/>
        <end position="49"/>
    </location>
</feature>
<dbReference type="InterPro" id="IPR014876">
    <property type="entry name" value="DEK_C"/>
</dbReference>
<keyword evidence="8 10" id="KW-0472">Membrane</keyword>
<evidence type="ECO:0000256" key="4">
    <source>
        <dbReference type="ARBA" id="ARBA00022676"/>
    </source>
</evidence>
<dbReference type="PANTHER" id="PTHR22914:SF13">
    <property type="entry name" value="CHITIN SYNTHASE"/>
    <property type="match status" value="1"/>
</dbReference>
<keyword evidence="4" id="KW-0328">Glycosyltransferase</keyword>
<protein>
    <recommendedName>
        <fullName evidence="2">chitin synthase</fullName>
        <ecNumber evidence="2">2.4.1.16</ecNumber>
    </recommendedName>
</protein>
<evidence type="ECO:0000259" key="11">
    <source>
        <dbReference type="PROSITE" id="PS50255"/>
    </source>
</evidence>
<name>A0A2G5B3J6_COERN</name>
<evidence type="ECO:0000256" key="9">
    <source>
        <dbReference type="ARBA" id="ARBA00023180"/>
    </source>
</evidence>
<evidence type="ECO:0000313" key="13">
    <source>
        <dbReference type="EMBL" id="PIA13574.1"/>
    </source>
</evidence>
<dbReference type="SMART" id="SM01117">
    <property type="entry name" value="Cyt-b5"/>
    <property type="match status" value="2"/>
</dbReference>
<dbReference type="InterPro" id="IPR029044">
    <property type="entry name" value="Nucleotide-diphossugar_trans"/>
</dbReference>
<dbReference type="STRING" id="763665.A0A2G5B3J6"/>
<evidence type="ECO:0000256" key="6">
    <source>
        <dbReference type="ARBA" id="ARBA00022692"/>
    </source>
</evidence>
<dbReference type="SUPFAM" id="SSF53448">
    <property type="entry name" value="Nucleotide-diphospho-sugar transferases"/>
    <property type="match status" value="1"/>
</dbReference>
<keyword evidence="6 10" id="KW-0812">Transmembrane</keyword>
<keyword evidence="14" id="KW-1185">Reference proteome</keyword>
<dbReference type="Proteomes" id="UP000242474">
    <property type="component" value="Unassembled WGS sequence"/>
</dbReference>
<dbReference type="InterPro" id="IPR036400">
    <property type="entry name" value="Cyt_B5-like_heme/steroid_sf"/>
</dbReference>
<feature type="domain" description="Cytochrome b5 heme-binding" evidence="11">
    <location>
        <begin position="53"/>
        <end position="113"/>
    </location>
</feature>
<dbReference type="EMBL" id="KZ303532">
    <property type="protein sequence ID" value="PIA13574.1"/>
    <property type="molecule type" value="Genomic_DNA"/>
</dbReference>
<dbReference type="SUPFAM" id="SSF109715">
    <property type="entry name" value="DEK C-terminal domain"/>
    <property type="match status" value="1"/>
</dbReference>
<dbReference type="GO" id="GO:0006031">
    <property type="term" value="P:chitin biosynthetic process"/>
    <property type="evidence" value="ECO:0007669"/>
    <property type="project" value="TreeGrafter"/>
</dbReference>
<dbReference type="PROSITE" id="PS51998">
    <property type="entry name" value="DEK_C"/>
    <property type="match status" value="1"/>
</dbReference>
<keyword evidence="3" id="KW-1003">Cell membrane</keyword>
<gene>
    <name evidence="13" type="ORF">COEREDRAFT_94493</name>
</gene>
<proteinExistence type="predicted"/>
<keyword evidence="5" id="KW-0808">Transferase</keyword>
<sequence length="1008" mass="114849">MIPDWLMNCCGLKREDIRMAWREKVAICLIIVLMWCAVLFFIIGLGLIMCPKQYVYNMDEVADHTERSDAYVAMRGRVYDITNFLNQEHGKSRGGASPEDMIIYSGQDINASFPLSLRAACPELVPAKDDPNWLMYLKSDIETEATFPFVHKAGSLANSKMMMRQDFYHKFVLPKMRMLKVGDVVWELDYIKSLHHKGGMYWRVINGEVFNLSPYFMTRDAPENADQKKWKFLHRLVESIFEDAGARDTDITKYWKMLPLNRATRRANYKCLKNMFYVGKVDTRHSFRCLFPNFLLLAAACLLMLVILIKFLASLQLSSRRKPQKHDKFIICQVPCYTEGESSLRRTIDSLATLGYDDKHRLLFIICDGNIVGSGNDRPTPRIVLDILGVDPKLDPPARSFRSIGEGGQQHNMAKVYSGLYEYEGHVVPYLVVAKIGKPTEKSRPGNRGKRDSQMLLLHFLNRVHFESGMSPLDLEIFHQMKNVIGVHPSLYEYLMMVDADTEVMPDSLTRLVACMVHDAKVIGICGETQLTNEDFSWTTMIQVYEYFISHHMAKAFESLFGSVTCLPGCFCMYRLRTGRGMPLIISKNVINDYSENHVDTLHKKNLLSLGEDRYLTTLMMKYFPQFKMTFTADAKCKTTAPDTWSILLSQRRRWINSTVHNLVELVFLPEMCGFCCFSMRFVVFIDLFGTLTMPCTLIYLAYLAYLAITKIADIGYISLILIGAIYGLQAVIFVLKRQWQHIGWMIIYLLAYPLWSFFIPVYAFWHMDDFSWGNTRIVVGEDGKRQIFVKDEEPFNPDEIQMKTWAEYEDEIFKRQIQAKELEEVGQAIDEFGNSGVRPVSRFTHITGLDTAGHQHQMISTDMQMGAPYGYGNNNGSGAMSFQQMQQPIGMPGGNPATLSHTPALGGVQGGRPYSSAGFSAYFGSMFNMPQQPVATSSYNLIQASDGQMPSDHAIVSGISTILESSDLSTVTMKQVRDELSRMFGIDLSSRREFINNTVQSMIQHTG</sequence>
<feature type="transmembrane region" description="Helical" evidence="10">
    <location>
        <begin position="743"/>
        <end position="766"/>
    </location>
</feature>
<dbReference type="GO" id="GO:0031505">
    <property type="term" value="P:fungal-type cell wall organization"/>
    <property type="evidence" value="ECO:0007669"/>
    <property type="project" value="TreeGrafter"/>
</dbReference>